<dbReference type="InterPro" id="IPR050109">
    <property type="entry name" value="HTH-type_TetR-like_transc_reg"/>
</dbReference>
<dbReference type="Gene3D" id="1.10.357.10">
    <property type="entry name" value="Tetracycline Repressor, domain 2"/>
    <property type="match status" value="2"/>
</dbReference>
<evidence type="ECO:0000256" key="3">
    <source>
        <dbReference type="ARBA" id="ARBA00023163"/>
    </source>
</evidence>
<comment type="caution">
    <text evidence="7">The sequence shown here is derived from an EMBL/GenBank/DDBJ whole genome shotgun (WGS) entry which is preliminary data.</text>
</comment>
<dbReference type="InterPro" id="IPR001647">
    <property type="entry name" value="HTH_TetR"/>
</dbReference>
<evidence type="ECO:0000313" key="8">
    <source>
        <dbReference type="Proteomes" id="UP001501251"/>
    </source>
</evidence>
<sequence length="349" mass="38114">MAVEEDPDRTVELLWREPREATPRQGLSLDAIVRAAVEIADVDGIEGLSMRRVGERLGFTSMSLYRHVPGKAQLVDLMCDAVMGDVAADAVPGGWVAYAVTKETGDDASKDAATKEVGDDASADAARKERGGGTSSGVMRDEAGAPHGWREAVEGWARRGWALCRRHPWLAGARGTRHVPGPNSIAHFEYALSTVAGIGLRPSEMIAVVGLVGRFVDSEAARAAEISRVERHTGVSEEEWWGARSSLYEKLHLYPTLTHIWEAGGYDEPEDSFEFGLRRVLDGVEALVRERDVKRDETASCVMCGTSMDQAEAGRPRAYCSRACQQRAYRRRHRSTPSTPRPSDPRGGA</sequence>
<dbReference type="Pfam" id="PF00440">
    <property type="entry name" value="TetR_N"/>
    <property type="match status" value="1"/>
</dbReference>
<dbReference type="Proteomes" id="UP001501251">
    <property type="component" value="Unassembled WGS sequence"/>
</dbReference>
<keyword evidence="1" id="KW-0805">Transcription regulation</keyword>
<feature type="domain" description="HTH tetR-type" evidence="6">
    <location>
        <begin position="26"/>
        <end position="86"/>
    </location>
</feature>
<protein>
    <submittedName>
        <fullName evidence="7">TetR/AcrR family transcriptional regulator</fullName>
    </submittedName>
</protein>
<dbReference type="InterPro" id="IPR036271">
    <property type="entry name" value="Tet_transcr_reg_TetR-rel_C_sf"/>
</dbReference>
<gene>
    <name evidence="7" type="ORF">GCM10022252_56660</name>
</gene>
<evidence type="ECO:0000313" key="7">
    <source>
        <dbReference type="EMBL" id="GAA4201633.1"/>
    </source>
</evidence>
<dbReference type="SUPFAM" id="SSF46689">
    <property type="entry name" value="Homeodomain-like"/>
    <property type="match status" value="1"/>
</dbReference>
<feature type="region of interest" description="Disordered" evidence="5">
    <location>
        <begin position="325"/>
        <end position="349"/>
    </location>
</feature>
<keyword evidence="2 4" id="KW-0238">DNA-binding</keyword>
<dbReference type="PANTHER" id="PTHR30055:SF151">
    <property type="entry name" value="TRANSCRIPTIONAL REGULATORY PROTEIN"/>
    <property type="match status" value="1"/>
</dbReference>
<evidence type="ECO:0000256" key="5">
    <source>
        <dbReference type="SAM" id="MobiDB-lite"/>
    </source>
</evidence>
<dbReference type="PANTHER" id="PTHR30055">
    <property type="entry name" value="HTH-TYPE TRANSCRIPTIONAL REGULATOR RUTR"/>
    <property type="match status" value="1"/>
</dbReference>
<dbReference type="SUPFAM" id="SSF48498">
    <property type="entry name" value="Tetracyclin repressor-like, C-terminal domain"/>
    <property type="match status" value="1"/>
</dbReference>
<dbReference type="EMBL" id="BAABAQ010000011">
    <property type="protein sequence ID" value="GAA4201633.1"/>
    <property type="molecule type" value="Genomic_DNA"/>
</dbReference>
<keyword evidence="3" id="KW-0804">Transcription</keyword>
<dbReference type="InterPro" id="IPR009057">
    <property type="entry name" value="Homeodomain-like_sf"/>
</dbReference>
<dbReference type="InterPro" id="IPR004111">
    <property type="entry name" value="Repressor_TetR_C"/>
</dbReference>
<dbReference type="Pfam" id="PF02909">
    <property type="entry name" value="TetR_C_1"/>
    <property type="match status" value="1"/>
</dbReference>
<proteinExistence type="predicted"/>
<feature type="compositionally biased region" description="Basic and acidic residues" evidence="5">
    <location>
        <begin position="106"/>
        <end position="118"/>
    </location>
</feature>
<dbReference type="RefSeq" id="WP_344921133.1">
    <property type="nucleotide sequence ID" value="NZ_BAABAQ010000011.1"/>
</dbReference>
<organism evidence="7 8">
    <name type="scientific">Streptosporangium oxazolinicum</name>
    <dbReference type="NCBI Taxonomy" id="909287"/>
    <lineage>
        <taxon>Bacteria</taxon>
        <taxon>Bacillati</taxon>
        <taxon>Actinomycetota</taxon>
        <taxon>Actinomycetes</taxon>
        <taxon>Streptosporangiales</taxon>
        <taxon>Streptosporangiaceae</taxon>
        <taxon>Streptosporangium</taxon>
    </lineage>
</organism>
<evidence type="ECO:0000256" key="1">
    <source>
        <dbReference type="ARBA" id="ARBA00023015"/>
    </source>
</evidence>
<dbReference type="PROSITE" id="PS50977">
    <property type="entry name" value="HTH_TETR_2"/>
    <property type="match status" value="1"/>
</dbReference>
<feature type="DNA-binding region" description="H-T-H motif" evidence="4">
    <location>
        <begin position="49"/>
        <end position="68"/>
    </location>
</feature>
<keyword evidence="8" id="KW-1185">Reference proteome</keyword>
<evidence type="ECO:0000256" key="2">
    <source>
        <dbReference type="ARBA" id="ARBA00023125"/>
    </source>
</evidence>
<evidence type="ECO:0000259" key="6">
    <source>
        <dbReference type="PROSITE" id="PS50977"/>
    </source>
</evidence>
<accession>A0ABP8B9V4</accession>
<name>A0ABP8B9V4_9ACTN</name>
<evidence type="ECO:0000256" key="4">
    <source>
        <dbReference type="PROSITE-ProRule" id="PRU00335"/>
    </source>
</evidence>
<feature type="region of interest" description="Disordered" evidence="5">
    <location>
        <begin position="106"/>
        <end position="145"/>
    </location>
</feature>
<reference evidence="8" key="1">
    <citation type="journal article" date="2019" name="Int. J. Syst. Evol. Microbiol.">
        <title>The Global Catalogue of Microorganisms (GCM) 10K type strain sequencing project: providing services to taxonomists for standard genome sequencing and annotation.</title>
        <authorList>
            <consortium name="The Broad Institute Genomics Platform"/>
            <consortium name="The Broad Institute Genome Sequencing Center for Infectious Disease"/>
            <person name="Wu L."/>
            <person name="Ma J."/>
        </authorList>
    </citation>
    <scope>NUCLEOTIDE SEQUENCE [LARGE SCALE GENOMIC DNA]</scope>
    <source>
        <strain evidence="8">JCM 17388</strain>
    </source>
</reference>